<evidence type="ECO:0000313" key="2">
    <source>
        <dbReference type="EMBL" id="VDO72318.1"/>
    </source>
</evidence>
<reference evidence="2 3" key="2">
    <citation type="submission" date="2018-11" db="EMBL/GenBank/DDBJ databases">
        <authorList>
            <consortium name="Pathogen Informatics"/>
        </authorList>
    </citation>
    <scope>NUCLEOTIDE SEQUENCE [LARGE SCALE GENOMIC DNA]</scope>
    <source>
        <strain evidence="2">Dakar</strain>
        <strain evidence="3">Dakar, Senegal</strain>
    </source>
</reference>
<organism evidence="4">
    <name type="scientific">Schistosoma curassoni</name>
    <dbReference type="NCBI Taxonomy" id="6186"/>
    <lineage>
        <taxon>Eukaryota</taxon>
        <taxon>Metazoa</taxon>
        <taxon>Spiralia</taxon>
        <taxon>Lophotrochozoa</taxon>
        <taxon>Platyhelminthes</taxon>
        <taxon>Trematoda</taxon>
        <taxon>Digenea</taxon>
        <taxon>Strigeidida</taxon>
        <taxon>Schistosomatoidea</taxon>
        <taxon>Schistosomatidae</taxon>
        <taxon>Schistosoma</taxon>
    </lineage>
</organism>
<evidence type="ECO:0000313" key="4">
    <source>
        <dbReference type="WBParaSite" id="SCUD_0000212301-mRNA-1"/>
    </source>
</evidence>
<dbReference type="Proteomes" id="UP000279833">
    <property type="component" value="Unassembled WGS sequence"/>
</dbReference>
<keyword evidence="3" id="KW-1185">Reference proteome</keyword>
<dbReference type="WBParaSite" id="SCUD_0000212301-mRNA-1">
    <property type="protein sequence ID" value="SCUD_0000212301-mRNA-1"/>
    <property type="gene ID" value="SCUD_0000212301"/>
</dbReference>
<dbReference type="STRING" id="6186.A0A183JHF0"/>
<feature type="region of interest" description="Disordered" evidence="1">
    <location>
        <begin position="90"/>
        <end position="131"/>
    </location>
</feature>
<proteinExistence type="predicted"/>
<gene>
    <name evidence="2" type="ORF">SCUD_LOCUS2122</name>
</gene>
<feature type="compositionally biased region" description="Basic and acidic residues" evidence="1">
    <location>
        <begin position="115"/>
        <end position="131"/>
    </location>
</feature>
<evidence type="ECO:0000256" key="1">
    <source>
        <dbReference type="SAM" id="MobiDB-lite"/>
    </source>
</evidence>
<name>A0A183JHF0_9TREM</name>
<reference evidence="4" key="1">
    <citation type="submission" date="2016-06" db="UniProtKB">
        <authorList>
            <consortium name="WormBaseParasite"/>
        </authorList>
    </citation>
    <scope>IDENTIFICATION</scope>
</reference>
<dbReference type="AlphaFoldDB" id="A0A183JHF0"/>
<sequence length="131" mass="14668">MQKETVSVAAASPPVRLNIHKHKTKILRYNTACNNPITLDGKDSEDVKTVTYLGSIIDEHGGCGADVEARIGKEIAPYLQLKNIWNSKHLSTNTKASPHMKSSRPKNNNNKKTKEHITSRNGDRHEKNEQK</sequence>
<protein>
    <submittedName>
        <fullName evidence="4">PPM-type phosphatase domain-containing protein</fullName>
    </submittedName>
</protein>
<dbReference type="EMBL" id="UZAK01001942">
    <property type="protein sequence ID" value="VDO72318.1"/>
    <property type="molecule type" value="Genomic_DNA"/>
</dbReference>
<evidence type="ECO:0000313" key="3">
    <source>
        <dbReference type="Proteomes" id="UP000279833"/>
    </source>
</evidence>
<accession>A0A183JHF0</accession>
<feature type="compositionally biased region" description="Basic residues" evidence="1">
    <location>
        <begin position="101"/>
        <end position="114"/>
    </location>
</feature>